<keyword evidence="3" id="KW-1185">Reference proteome</keyword>
<feature type="transmembrane region" description="Helical" evidence="1">
    <location>
        <begin position="168"/>
        <end position="193"/>
    </location>
</feature>
<evidence type="ECO:0000313" key="2">
    <source>
        <dbReference type="EMBL" id="MBB6693007.1"/>
    </source>
</evidence>
<dbReference type="EMBL" id="JACJVR010000064">
    <property type="protein sequence ID" value="MBB6693007.1"/>
    <property type="molecule type" value="Genomic_DNA"/>
</dbReference>
<dbReference type="Proteomes" id="UP000553776">
    <property type="component" value="Unassembled WGS sequence"/>
</dbReference>
<comment type="caution">
    <text evidence="2">The sequence shown here is derived from an EMBL/GenBank/DDBJ whole genome shotgun (WGS) entry which is preliminary data.</text>
</comment>
<feature type="transmembrane region" description="Helical" evidence="1">
    <location>
        <begin position="249"/>
        <end position="269"/>
    </location>
</feature>
<organism evidence="2 3">
    <name type="scientific">Cohnella xylanilytica</name>
    <dbReference type="NCBI Taxonomy" id="557555"/>
    <lineage>
        <taxon>Bacteria</taxon>
        <taxon>Bacillati</taxon>
        <taxon>Bacillota</taxon>
        <taxon>Bacilli</taxon>
        <taxon>Bacillales</taxon>
        <taxon>Paenibacillaceae</taxon>
        <taxon>Cohnella</taxon>
    </lineage>
</organism>
<keyword evidence="1" id="KW-0472">Membrane</keyword>
<dbReference type="InterPro" id="IPR010390">
    <property type="entry name" value="ABC-2_transporter-like"/>
</dbReference>
<proteinExistence type="predicted"/>
<accession>A0A841TWS9</accession>
<evidence type="ECO:0000313" key="3">
    <source>
        <dbReference type="Proteomes" id="UP000553776"/>
    </source>
</evidence>
<name>A0A841TWS9_9BACL</name>
<feature type="transmembrane region" description="Helical" evidence="1">
    <location>
        <begin position="88"/>
        <end position="109"/>
    </location>
</feature>
<sequence>MSTEDKTFAGADASRDAGKRSPFAKGIGVVRFLLTTWKVNLAAAMEYRLSFLLLAGMMFVNNLIWLFFWSLFFGRFPVVHGWELGDVMMLWAVGAGGFGWANVLFGNFHRVAQIVSSGQLDVYLSQPKPVLLNALASRMSVTAAGDFLFGVVIYAWAGEHTLAGLGKFAMGLAISGLLFMGVMLIAGCCAFFLGNSEGIAQQAFNSFVSLTTYPADIFRGMARIALFSIVPAGFISYLPIGLLRNLEPGFVLGAAGMAAGTCLAGAWLFRAGLRRYASGNAVSMRG</sequence>
<dbReference type="RefSeq" id="WP_185136994.1">
    <property type="nucleotide sequence ID" value="NZ_BORM01000077.1"/>
</dbReference>
<evidence type="ECO:0000256" key="1">
    <source>
        <dbReference type="SAM" id="Phobius"/>
    </source>
</evidence>
<gene>
    <name evidence="2" type="ORF">H7B90_16485</name>
</gene>
<keyword evidence="1" id="KW-0812">Transmembrane</keyword>
<dbReference type="Pfam" id="PF06182">
    <property type="entry name" value="ABC2_membrane_6"/>
    <property type="match status" value="1"/>
</dbReference>
<keyword evidence="1" id="KW-1133">Transmembrane helix</keyword>
<feature type="transmembrane region" description="Helical" evidence="1">
    <location>
        <begin position="130"/>
        <end position="156"/>
    </location>
</feature>
<dbReference type="PANTHER" id="PTHR36833">
    <property type="entry name" value="SLR0610 PROTEIN-RELATED"/>
    <property type="match status" value="1"/>
</dbReference>
<dbReference type="PANTHER" id="PTHR36833:SF1">
    <property type="entry name" value="INTEGRAL MEMBRANE TRANSPORT PROTEIN"/>
    <property type="match status" value="1"/>
</dbReference>
<feature type="transmembrane region" description="Helical" evidence="1">
    <location>
        <begin position="49"/>
        <end position="68"/>
    </location>
</feature>
<feature type="transmembrane region" description="Helical" evidence="1">
    <location>
        <begin position="224"/>
        <end position="243"/>
    </location>
</feature>
<reference evidence="2 3" key="1">
    <citation type="submission" date="2020-08" db="EMBL/GenBank/DDBJ databases">
        <title>Cohnella phylogeny.</title>
        <authorList>
            <person name="Dunlap C."/>
        </authorList>
    </citation>
    <scope>NUCLEOTIDE SEQUENCE [LARGE SCALE GENOMIC DNA]</scope>
    <source>
        <strain evidence="2 3">DSM 25239</strain>
    </source>
</reference>
<dbReference type="AlphaFoldDB" id="A0A841TWS9"/>
<protein>
    <submittedName>
        <fullName evidence="2">ABC-2 family transporter protein</fullName>
    </submittedName>
</protein>